<reference evidence="2 3" key="1">
    <citation type="submission" date="2016-01" db="EMBL/GenBank/DDBJ databases">
        <title>Highly variable Streptococcus oralis are common among viridans streptococci isolated from primates.</title>
        <authorList>
            <person name="Denapaite D."/>
            <person name="Rieger M."/>
            <person name="Koendgen S."/>
            <person name="Brueckner R."/>
            <person name="Ochigava I."/>
            <person name="Kappeler P."/>
            <person name="Maetz-Rensing K."/>
            <person name="Leendertz F."/>
            <person name="Hakenbeck R."/>
        </authorList>
    </citation>
    <scope>NUCLEOTIDE SEQUENCE [LARGE SCALE GENOMIC DNA]</scope>
    <source>
        <strain evidence="2 3">DD03</strain>
    </source>
</reference>
<feature type="region of interest" description="Disordered" evidence="1">
    <location>
        <begin position="1"/>
        <end position="29"/>
    </location>
</feature>
<evidence type="ECO:0000313" key="2">
    <source>
        <dbReference type="EMBL" id="KXU10319.1"/>
    </source>
</evidence>
<dbReference type="AlphaFoldDB" id="A0A139R6C7"/>
<feature type="compositionally biased region" description="Polar residues" evidence="1">
    <location>
        <begin position="19"/>
        <end position="29"/>
    </location>
</feature>
<comment type="caution">
    <text evidence="2">The sequence shown here is derived from an EMBL/GenBank/DDBJ whole genome shotgun (WGS) entry which is preliminary data.</text>
</comment>
<organism evidence="2 3">
    <name type="scientific">Streptococcus gallolyticus</name>
    <dbReference type="NCBI Taxonomy" id="315405"/>
    <lineage>
        <taxon>Bacteria</taxon>
        <taxon>Bacillati</taxon>
        <taxon>Bacillota</taxon>
        <taxon>Bacilli</taxon>
        <taxon>Lactobacillales</taxon>
        <taxon>Streptococcaceae</taxon>
        <taxon>Streptococcus</taxon>
    </lineage>
</organism>
<name>A0A139R6C7_9STRE</name>
<accession>A0A139R6C7</accession>
<evidence type="ECO:0000313" key="3">
    <source>
        <dbReference type="Proteomes" id="UP000071927"/>
    </source>
</evidence>
<proteinExistence type="predicted"/>
<dbReference type="PATRIC" id="fig|315405.12.peg.301"/>
<sequence>MSSVGSNTGELPKLKTRYDNNTPQQQRFTSPAEMIQAAINDVVTDNSSDVEDYDLSDSYSDLFEDDVI</sequence>
<dbReference type="EMBL" id="LQXV01000080">
    <property type="protein sequence ID" value="KXU10319.1"/>
    <property type="molecule type" value="Genomic_DNA"/>
</dbReference>
<dbReference type="Proteomes" id="UP000071927">
    <property type="component" value="Unassembled WGS sequence"/>
</dbReference>
<protein>
    <submittedName>
        <fullName evidence="2">Uncharacterized protein</fullName>
    </submittedName>
</protein>
<evidence type="ECO:0000256" key="1">
    <source>
        <dbReference type="SAM" id="MobiDB-lite"/>
    </source>
</evidence>
<gene>
    <name evidence="2" type="ORF">SGADD03_00231</name>
</gene>